<gene>
    <name evidence="4" type="ORF">HLH27_11305</name>
</gene>
<dbReference type="InterPro" id="IPR000160">
    <property type="entry name" value="GGDEF_dom"/>
</dbReference>
<dbReference type="EC" id="2.7.7.65" evidence="1"/>
<comment type="catalytic activity">
    <reaction evidence="2">
        <text>2 GTP = 3',3'-c-di-GMP + 2 diphosphate</text>
        <dbReference type="Rhea" id="RHEA:24898"/>
        <dbReference type="ChEBI" id="CHEBI:33019"/>
        <dbReference type="ChEBI" id="CHEBI:37565"/>
        <dbReference type="ChEBI" id="CHEBI:58805"/>
        <dbReference type="EC" id="2.7.7.65"/>
    </reaction>
</comment>
<dbReference type="PANTHER" id="PTHR45138">
    <property type="entry name" value="REGULATORY COMPONENTS OF SENSORY TRANSDUCTION SYSTEM"/>
    <property type="match status" value="1"/>
</dbReference>
<dbReference type="AlphaFoldDB" id="A0A7W4KES0"/>
<dbReference type="Pfam" id="PF00990">
    <property type="entry name" value="GGDEF"/>
    <property type="match status" value="1"/>
</dbReference>
<dbReference type="GO" id="GO:0052621">
    <property type="term" value="F:diguanylate cyclase activity"/>
    <property type="evidence" value="ECO:0007669"/>
    <property type="project" value="UniProtKB-EC"/>
</dbReference>
<protein>
    <recommendedName>
        <fullName evidence="1">diguanylate cyclase</fullName>
        <ecNumber evidence="1">2.7.7.65</ecNumber>
    </recommendedName>
</protein>
<comment type="caution">
    <text evidence="4">The sequence shown here is derived from an EMBL/GenBank/DDBJ whole genome shotgun (WGS) entry which is preliminary data.</text>
</comment>
<dbReference type="SUPFAM" id="SSF55073">
    <property type="entry name" value="Nucleotide cyclase"/>
    <property type="match status" value="1"/>
</dbReference>
<dbReference type="RefSeq" id="WP_182950142.1">
    <property type="nucleotide sequence ID" value="NZ_JABEQK010000008.1"/>
</dbReference>
<keyword evidence="5" id="KW-1185">Reference proteome</keyword>
<dbReference type="PROSITE" id="PS50887">
    <property type="entry name" value="GGDEF"/>
    <property type="match status" value="1"/>
</dbReference>
<dbReference type="InterPro" id="IPR050469">
    <property type="entry name" value="Diguanylate_Cyclase"/>
</dbReference>
<dbReference type="InterPro" id="IPR043128">
    <property type="entry name" value="Rev_trsase/Diguanyl_cyclase"/>
</dbReference>
<organism evidence="4 5">
    <name type="scientific">Gluconacetobacter takamatsuzukensis</name>
    <dbReference type="NCBI Taxonomy" id="1286190"/>
    <lineage>
        <taxon>Bacteria</taxon>
        <taxon>Pseudomonadati</taxon>
        <taxon>Pseudomonadota</taxon>
        <taxon>Alphaproteobacteria</taxon>
        <taxon>Acetobacterales</taxon>
        <taxon>Acetobacteraceae</taxon>
        <taxon>Gluconacetobacter</taxon>
    </lineage>
</organism>
<dbReference type="GO" id="GO:1902201">
    <property type="term" value="P:negative regulation of bacterial-type flagellum-dependent cell motility"/>
    <property type="evidence" value="ECO:0007669"/>
    <property type="project" value="TreeGrafter"/>
</dbReference>
<reference evidence="4 5" key="1">
    <citation type="submission" date="2020-04" db="EMBL/GenBank/DDBJ databases">
        <title>Description of novel Gluconacetobacter.</title>
        <authorList>
            <person name="Sombolestani A."/>
        </authorList>
    </citation>
    <scope>NUCLEOTIDE SEQUENCE [LARGE SCALE GENOMIC DNA]</scope>
    <source>
        <strain evidence="4 5">LMG 27800</strain>
    </source>
</reference>
<dbReference type="Gene3D" id="3.30.70.270">
    <property type="match status" value="1"/>
</dbReference>
<evidence type="ECO:0000259" key="3">
    <source>
        <dbReference type="PROSITE" id="PS50887"/>
    </source>
</evidence>
<dbReference type="EMBL" id="JABEQK010000008">
    <property type="protein sequence ID" value="MBB2205603.1"/>
    <property type="molecule type" value="Genomic_DNA"/>
</dbReference>
<proteinExistence type="predicted"/>
<dbReference type="PANTHER" id="PTHR45138:SF9">
    <property type="entry name" value="DIGUANYLATE CYCLASE DGCM-RELATED"/>
    <property type="match status" value="1"/>
</dbReference>
<dbReference type="GO" id="GO:0043709">
    <property type="term" value="P:cell adhesion involved in single-species biofilm formation"/>
    <property type="evidence" value="ECO:0007669"/>
    <property type="project" value="TreeGrafter"/>
</dbReference>
<name>A0A7W4KES0_9PROT</name>
<dbReference type="NCBIfam" id="TIGR00254">
    <property type="entry name" value="GGDEF"/>
    <property type="match status" value="1"/>
</dbReference>
<sequence length="118" mass="13303">MPPAPHTPHDAQRLAAVQRVRLLGTPAEERFDRITRLARRMFDVPMAEALSVSERIRRHVADAPIGFDQHQFPVTCSIGLALSTQSDDVDTLTRRADQALYRAKQSGRNRVDLSPRPH</sequence>
<accession>A0A7W4KES0</accession>
<dbReference type="GO" id="GO:0005886">
    <property type="term" value="C:plasma membrane"/>
    <property type="evidence" value="ECO:0007669"/>
    <property type="project" value="TreeGrafter"/>
</dbReference>
<evidence type="ECO:0000256" key="1">
    <source>
        <dbReference type="ARBA" id="ARBA00012528"/>
    </source>
</evidence>
<evidence type="ECO:0000256" key="2">
    <source>
        <dbReference type="ARBA" id="ARBA00034247"/>
    </source>
</evidence>
<evidence type="ECO:0000313" key="5">
    <source>
        <dbReference type="Proteomes" id="UP000540556"/>
    </source>
</evidence>
<dbReference type="Proteomes" id="UP000540556">
    <property type="component" value="Unassembled WGS sequence"/>
</dbReference>
<dbReference type="InterPro" id="IPR029787">
    <property type="entry name" value="Nucleotide_cyclase"/>
</dbReference>
<feature type="domain" description="GGDEF" evidence="3">
    <location>
        <begin position="1"/>
        <end position="116"/>
    </location>
</feature>
<evidence type="ECO:0000313" key="4">
    <source>
        <dbReference type="EMBL" id="MBB2205603.1"/>
    </source>
</evidence>